<evidence type="ECO:0000313" key="3">
    <source>
        <dbReference type="EMBL" id="TMW59421.1"/>
    </source>
</evidence>
<gene>
    <name evidence="3" type="ORF">Poli38472_004490</name>
</gene>
<feature type="coiled-coil region" evidence="1">
    <location>
        <begin position="76"/>
        <end position="110"/>
    </location>
</feature>
<evidence type="ECO:0000313" key="4">
    <source>
        <dbReference type="Proteomes" id="UP000794436"/>
    </source>
</evidence>
<sequence length="182" mass="19734">MNLTAHISPLRVDAKSLSHSDGRVNFKYSEAFSPTTIDSMALCYDEGNATQAYEMEKRDGSYPSSPVKKSPTGSKRKMLKRNISEMQDAVSGLQKQVDAASRGIQELRDLVGMHLKRRCTPPAPAPAPVAAPAPVCVSPPASIMTMPFEAEELALDCHIHPLGGFPTHSVELYEGDLSTFTC</sequence>
<dbReference type="AlphaFoldDB" id="A0A8K1CA10"/>
<feature type="region of interest" description="Disordered" evidence="2">
    <location>
        <begin position="56"/>
        <end position="76"/>
    </location>
</feature>
<evidence type="ECO:0000256" key="1">
    <source>
        <dbReference type="SAM" id="Coils"/>
    </source>
</evidence>
<keyword evidence="1" id="KW-0175">Coiled coil</keyword>
<comment type="caution">
    <text evidence="3">The sequence shown here is derived from an EMBL/GenBank/DDBJ whole genome shotgun (WGS) entry which is preliminary data.</text>
</comment>
<protein>
    <submittedName>
        <fullName evidence="3">Uncharacterized protein</fullName>
    </submittedName>
</protein>
<organism evidence="3 4">
    <name type="scientific">Pythium oligandrum</name>
    <name type="common">Mycoparasitic fungus</name>
    <dbReference type="NCBI Taxonomy" id="41045"/>
    <lineage>
        <taxon>Eukaryota</taxon>
        <taxon>Sar</taxon>
        <taxon>Stramenopiles</taxon>
        <taxon>Oomycota</taxon>
        <taxon>Peronosporomycetes</taxon>
        <taxon>Pythiales</taxon>
        <taxon>Pythiaceae</taxon>
        <taxon>Pythium</taxon>
    </lineage>
</organism>
<dbReference type="Proteomes" id="UP000794436">
    <property type="component" value="Unassembled WGS sequence"/>
</dbReference>
<reference evidence="3" key="1">
    <citation type="submission" date="2019-03" db="EMBL/GenBank/DDBJ databases">
        <title>Long read genome sequence of the mycoparasitic Pythium oligandrum ATCC 38472 isolated from sugarbeet rhizosphere.</title>
        <authorList>
            <person name="Gaulin E."/>
        </authorList>
    </citation>
    <scope>NUCLEOTIDE SEQUENCE</scope>
    <source>
        <strain evidence="3">ATCC 38472_TT</strain>
    </source>
</reference>
<accession>A0A8K1CA10</accession>
<evidence type="ECO:0000256" key="2">
    <source>
        <dbReference type="SAM" id="MobiDB-lite"/>
    </source>
</evidence>
<dbReference type="EMBL" id="SPLM01000109">
    <property type="protein sequence ID" value="TMW59421.1"/>
    <property type="molecule type" value="Genomic_DNA"/>
</dbReference>
<proteinExistence type="predicted"/>
<dbReference type="OrthoDB" id="10517644at2759"/>
<name>A0A8K1CA10_PYTOL</name>
<keyword evidence="4" id="KW-1185">Reference proteome</keyword>